<dbReference type="Pfam" id="PF14559">
    <property type="entry name" value="TPR_19"/>
    <property type="match status" value="1"/>
</dbReference>
<proteinExistence type="predicted"/>
<reference evidence="3 4" key="1">
    <citation type="submission" date="2018-08" db="EMBL/GenBank/DDBJ databases">
        <title>Recombination of ecologically and evolutionarily significant loci maintains genetic cohesion in the Pseudomonas syringae species complex.</title>
        <authorList>
            <person name="Dillon M."/>
            <person name="Thakur S."/>
            <person name="Almeida R.N.D."/>
            <person name="Weir B.S."/>
            <person name="Guttman D.S."/>
        </authorList>
    </citation>
    <scope>NUCLEOTIDE SEQUENCE [LARGE SCALE GENOMIC DNA]</scope>
    <source>
        <strain evidence="3 4">ICMP 7496</strain>
    </source>
</reference>
<gene>
    <name evidence="3" type="ORF">ALP05_03218</name>
</gene>
<dbReference type="RefSeq" id="WP_122340796.1">
    <property type="nucleotide sequence ID" value="NZ_RBUY01000149.1"/>
</dbReference>
<dbReference type="PROSITE" id="PS50005">
    <property type="entry name" value="TPR"/>
    <property type="match status" value="1"/>
</dbReference>
<dbReference type="InterPro" id="IPR011990">
    <property type="entry name" value="TPR-like_helical_dom_sf"/>
</dbReference>
<organism evidence="3 4">
    <name type="scientific">Pseudomonas caricapapayae</name>
    <dbReference type="NCBI Taxonomy" id="46678"/>
    <lineage>
        <taxon>Bacteria</taxon>
        <taxon>Pseudomonadati</taxon>
        <taxon>Pseudomonadota</taxon>
        <taxon>Gammaproteobacteria</taxon>
        <taxon>Pseudomonadales</taxon>
        <taxon>Pseudomonadaceae</taxon>
        <taxon>Pseudomonas</taxon>
    </lineage>
</organism>
<dbReference type="Proteomes" id="UP000269872">
    <property type="component" value="Unassembled WGS sequence"/>
</dbReference>
<sequence length="287" mass="30218">MFRYCLLLALASTAVAGCGSVSHPRQHFDKPAPAPLAANTDAATALKLARLLRDNGRMAAAYGVYARADERGQLQGAQSLEYAQVAAAVLNAHDALPLYVQARQRLGNSTLSAEQHYQLCLGIGRGQLAQSLWGDAERSLQCALQARPDDAEALNALAVVQSAQGHTDNAQALLQRALQADPGNVAALNNLALAKLAAGQPTAAIELLEGARLSGQPTLVLNLALAQLLQGDESAARQALQRYLPQVRSEPLMASLKASAGRIRSGQNTARELLAASRQALPLDTVQ</sequence>
<keyword evidence="1" id="KW-0802">TPR repeat</keyword>
<dbReference type="AlphaFoldDB" id="A0A3M6EWQ0"/>
<accession>A0A3M6EWQ0</accession>
<feature type="signal peptide" evidence="2">
    <location>
        <begin position="1"/>
        <end position="16"/>
    </location>
</feature>
<dbReference type="SUPFAM" id="SSF48452">
    <property type="entry name" value="TPR-like"/>
    <property type="match status" value="1"/>
</dbReference>
<protein>
    <submittedName>
        <fullName evidence="3">Uncharacterized protein</fullName>
    </submittedName>
</protein>
<dbReference type="SMART" id="SM00028">
    <property type="entry name" value="TPR"/>
    <property type="match status" value="3"/>
</dbReference>
<evidence type="ECO:0000256" key="1">
    <source>
        <dbReference type="PROSITE-ProRule" id="PRU00339"/>
    </source>
</evidence>
<dbReference type="InterPro" id="IPR019734">
    <property type="entry name" value="TPR_rpt"/>
</dbReference>
<evidence type="ECO:0000313" key="3">
    <source>
        <dbReference type="EMBL" id="RMV72781.1"/>
    </source>
</evidence>
<name>A0A3M6EWQ0_9PSED</name>
<dbReference type="EMBL" id="RBUY01000149">
    <property type="protein sequence ID" value="RMV72781.1"/>
    <property type="molecule type" value="Genomic_DNA"/>
</dbReference>
<feature type="chain" id="PRO_5018239572" evidence="2">
    <location>
        <begin position="17"/>
        <end position="287"/>
    </location>
</feature>
<dbReference type="Gene3D" id="1.25.40.10">
    <property type="entry name" value="Tetratricopeptide repeat domain"/>
    <property type="match status" value="1"/>
</dbReference>
<evidence type="ECO:0000313" key="4">
    <source>
        <dbReference type="Proteomes" id="UP000269872"/>
    </source>
</evidence>
<comment type="caution">
    <text evidence="3">The sequence shown here is derived from an EMBL/GenBank/DDBJ whole genome shotgun (WGS) entry which is preliminary data.</text>
</comment>
<feature type="repeat" description="TPR" evidence="1">
    <location>
        <begin position="151"/>
        <end position="184"/>
    </location>
</feature>
<dbReference type="PROSITE" id="PS51257">
    <property type="entry name" value="PROKAR_LIPOPROTEIN"/>
    <property type="match status" value="1"/>
</dbReference>
<evidence type="ECO:0000256" key="2">
    <source>
        <dbReference type="SAM" id="SignalP"/>
    </source>
</evidence>
<keyword evidence="2" id="KW-0732">Signal</keyword>